<gene>
    <name evidence="2" type="ORF">PAXRUDRAFT_21419</name>
</gene>
<reference evidence="3" key="2">
    <citation type="submission" date="2015-01" db="EMBL/GenBank/DDBJ databases">
        <title>Evolutionary Origins and Diversification of the Mycorrhizal Mutualists.</title>
        <authorList>
            <consortium name="DOE Joint Genome Institute"/>
            <consortium name="Mycorrhizal Genomics Consortium"/>
            <person name="Kohler A."/>
            <person name="Kuo A."/>
            <person name="Nagy L.G."/>
            <person name="Floudas D."/>
            <person name="Copeland A."/>
            <person name="Barry K.W."/>
            <person name="Cichocki N."/>
            <person name="Veneault-Fourrey C."/>
            <person name="LaButti K."/>
            <person name="Lindquist E.A."/>
            <person name="Lipzen A."/>
            <person name="Lundell T."/>
            <person name="Morin E."/>
            <person name="Murat C."/>
            <person name="Riley R."/>
            <person name="Ohm R."/>
            <person name="Sun H."/>
            <person name="Tunlid A."/>
            <person name="Henrissat B."/>
            <person name="Grigoriev I.V."/>
            <person name="Hibbett D.S."/>
            <person name="Martin F."/>
        </authorList>
    </citation>
    <scope>NUCLEOTIDE SEQUENCE [LARGE SCALE GENOMIC DNA]</scope>
    <source>
        <strain evidence="3">Ve08.2h10</strain>
    </source>
</reference>
<reference evidence="2 3" key="1">
    <citation type="submission" date="2014-04" db="EMBL/GenBank/DDBJ databases">
        <authorList>
            <consortium name="DOE Joint Genome Institute"/>
            <person name="Kuo A."/>
            <person name="Kohler A."/>
            <person name="Jargeat P."/>
            <person name="Nagy L.G."/>
            <person name="Floudas D."/>
            <person name="Copeland A."/>
            <person name="Barry K.W."/>
            <person name="Cichocki N."/>
            <person name="Veneault-Fourrey C."/>
            <person name="LaButti K."/>
            <person name="Lindquist E.A."/>
            <person name="Lipzen A."/>
            <person name="Lundell T."/>
            <person name="Morin E."/>
            <person name="Murat C."/>
            <person name="Sun H."/>
            <person name="Tunlid A."/>
            <person name="Henrissat B."/>
            <person name="Grigoriev I.V."/>
            <person name="Hibbett D.S."/>
            <person name="Martin F."/>
            <person name="Nordberg H.P."/>
            <person name="Cantor M.N."/>
            <person name="Hua S.X."/>
        </authorList>
    </citation>
    <scope>NUCLEOTIDE SEQUENCE [LARGE SCALE GENOMIC DNA]</scope>
    <source>
        <strain evidence="2 3">Ve08.2h10</strain>
    </source>
</reference>
<dbReference type="Proteomes" id="UP000054538">
    <property type="component" value="Unassembled WGS sequence"/>
</dbReference>
<evidence type="ECO:0000313" key="2">
    <source>
        <dbReference type="EMBL" id="KIK72935.1"/>
    </source>
</evidence>
<sequence>MGIPMGACMPCHQGKVSCNLSRCRKALSPTAATANPRKLLPPTSFTSDRALRSESVAPNPAPEPPKAPSPGPSQGPTRRSSHATLKVLVTPSKWAPSLGPGLSTSKKAKASVSKYRPKIPSVTQKAKFSIDASALELIATPVNPLLDPHIKGLEVNSLAQVVKALQEQVQGQLAAHSFPTSSHRSLPLPASVSRQMQRLHLEMANSHPQSAFLALEAEGQPSSHLGLQLVSPSDDGGKSAPSPLRLHMHQQPHLGVEMEDDASGDTSNGNARPPLPIPPPLTDLVPPIESFSSEADMELGDVDRAHAVLWTVGYGQPRLTKTRTTWASQLLADLWPVVVGYGWAEV</sequence>
<feature type="region of interest" description="Disordered" evidence="1">
    <location>
        <begin position="258"/>
        <end position="279"/>
    </location>
</feature>
<name>A0A0D0D7N0_9AGAM</name>
<feature type="region of interest" description="Disordered" evidence="1">
    <location>
        <begin position="30"/>
        <end position="81"/>
    </location>
</feature>
<proteinExistence type="predicted"/>
<protein>
    <submittedName>
        <fullName evidence="2">Uncharacterized protein</fullName>
    </submittedName>
</protein>
<accession>A0A0D0D7N0</accession>
<feature type="compositionally biased region" description="Pro residues" evidence="1">
    <location>
        <begin position="59"/>
        <end position="73"/>
    </location>
</feature>
<dbReference type="AlphaFoldDB" id="A0A0D0D7N0"/>
<dbReference type="EMBL" id="KN830282">
    <property type="protein sequence ID" value="KIK72935.1"/>
    <property type="molecule type" value="Genomic_DNA"/>
</dbReference>
<organism evidence="2 3">
    <name type="scientific">Paxillus rubicundulus Ve08.2h10</name>
    <dbReference type="NCBI Taxonomy" id="930991"/>
    <lineage>
        <taxon>Eukaryota</taxon>
        <taxon>Fungi</taxon>
        <taxon>Dikarya</taxon>
        <taxon>Basidiomycota</taxon>
        <taxon>Agaricomycotina</taxon>
        <taxon>Agaricomycetes</taxon>
        <taxon>Agaricomycetidae</taxon>
        <taxon>Boletales</taxon>
        <taxon>Paxilineae</taxon>
        <taxon>Paxillaceae</taxon>
        <taxon>Paxillus</taxon>
    </lineage>
</organism>
<keyword evidence="3" id="KW-1185">Reference proteome</keyword>
<evidence type="ECO:0000256" key="1">
    <source>
        <dbReference type="SAM" id="MobiDB-lite"/>
    </source>
</evidence>
<evidence type="ECO:0000313" key="3">
    <source>
        <dbReference type="Proteomes" id="UP000054538"/>
    </source>
</evidence>
<dbReference type="InParanoid" id="A0A0D0D7N0"/>
<dbReference type="HOGENOM" id="CLU_801934_0_0_1"/>
<feature type="region of interest" description="Disordered" evidence="1">
    <location>
        <begin position="223"/>
        <end position="245"/>
    </location>
</feature>